<protein>
    <submittedName>
        <fullName evidence="13">Membrane metallo-endopeptidase-like 1</fullName>
    </submittedName>
</protein>
<evidence type="ECO:0000256" key="5">
    <source>
        <dbReference type="ARBA" id="ARBA00022801"/>
    </source>
</evidence>
<proteinExistence type="inferred from homology"/>
<keyword evidence="12" id="KW-1185">Reference proteome</keyword>
<dbReference type="Proteomes" id="UP000694941">
    <property type="component" value="Unplaced"/>
</dbReference>
<evidence type="ECO:0000256" key="9">
    <source>
        <dbReference type="SAM" id="Phobius"/>
    </source>
</evidence>
<evidence type="ECO:0000256" key="3">
    <source>
        <dbReference type="ARBA" id="ARBA00022670"/>
    </source>
</evidence>
<dbReference type="PROSITE" id="PS51885">
    <property type="entry name" value="NEPRILYSIN"/>
    <property type="match status" value="1"/>
</dbReference>
<evidence type="ECO:0000313" key="12">
    <source>
        <dbReference type="Proteomes" id="UP000694941"/>
    </source>
</evidence>
<comment type="cofactor">
    <cofactor evidence="1">
        <name>Zn(2+)</name>
        <dbReference type="ChEBI" id="CHEBI:29105"/>
    </cofactor>
</comment>
<gene>
    <name evidence="13" type="primary">LOC106465034</name>
</gene>
<dbReference type="CDD" id="cd08662">
    <property type="entry name" value="M13"/>
    <property type="match status" value="1"/>
</dbReference>
<dbReference type="InterPro" id="IPR042089">
    <property type="entry name" value="Peptidase_M13_dom_2"/>
</dbReference>
<dbReference type="RefSeq" id="XP_022248558.1">
    <property type="nucleotide sequence ID" value="XM_022392850.1"/>
</dbReference>
<sequence length="756" mass="86152">MPPPTFSSPQQSVESSNRPSPPQSDDELLANGNISRTVKRTSPSKTVDLSPMLQRQGTGVVSGTMSRPNWEKQKLNITENPMNPDDSEKALRMDMGTISVQLNDPTVLRRRTRLERYLLLAILFLLGLCTVFVYLAVSGPKKKDEVCLSDECVKTAASLLLAMDQTADPCEDFFQYACGTWNKRHVIPEDRSSISTFEVLADELQIILKGLLEEAANPYDNSATIKAKTFYKSCMKTNQIDAIGDKPLRDVIKNIKDWPVTNRKWKVPSWSTEKLLGVLRGDYDLGIIIEQWVGPDDKNSSVNIIQLDQMPFGLPSREYYLKDSSERERKAYHKLMVEVAVLLGAEEEYAKKEMEDVLNFEIRLANASIPEADRHDTGAIYNKMTVQELMDIVPEFSWLDYLNTILPINVDEFEPVVAYALPYFKQMGRIISETPRSVVYNYALWRFVNNMIPYLNGDFAQKLSEFRKVLLGVSANRVRWSQCVDLVNKKMGMAVGAMFIRDNFDPSSKETALEMIHNIRDAFNELLEENEWMDDATRAVAKAKANAMNERIGYPEFLTNPVELSKEYDMLVVHEDLFFVNVLNVLKVEATKNLLKLRQPVNKDKWLALIDFVSLSTGRQFDKDGNLKQWWNNGTIERFRERAQCIIDYYSSYVLEDVGLNVNGKMTQGENIADNGGLKQSYRAYKKWVLKHGKESLLPGLHLSHDQLFFLNFAQIWCGTMRPEDALTKIRSSVHSPGPDTSSGSVIEFLRLRTSL</sequence>
<dbReference type="Pfam" id="PF01431">
    <property type="entry name" value="Peptidase_M13"/>
    <property type="match status" value="1"/>
</dbReference>
<keyword evidence="9" id="KW-1133">Transmembrane helix</keyword>
<evidence type="ECO:0000259" key="10">
    <source>
        <dbReference type="Pfam" id="PF01431"/>
    </source>
</evidence>
<evidence type="ECO:0000256" key="8">
    <source>
        <dbReference type="SAM" id="MobiDB-lite"/>
    </source>
</evidence>
<dbReference type="Gene3D" id="1.10.1380.10">
    <property type="entry name" value="Neutral endopeptidase , domain2"/>
    <property type="match status" value="1"/>
</dbReference>
<keyword evidence="9" id="KW-0812">Transmembrane</keyword>
<dbReference type="Gene3D" id="3.40.390.10">
    <property type="entry name" value="Collagenase (Catalytic Domain)"/>
    <property type="match status" value="1"/>
</dbReference>
<evidence type="ECO:0000256" key="6">
    <source>
        <dbReference type="ARBA" id="ARBA00022833"/>
    </source>
</evidence>
<keyword evidence="5" id="KW-0378">Hydrolase</keyword>
<feature type="domain" description="Peptidase M13 C-terminal" evidence="10">
    <location>
        <begin position="617"/>
        <end position="738"/>
    </location>
</feature>
<dbReference type="InterPro" id="IPR018497">
    <property type="entry name" value="Peptidase_M13_C"/>
</dbReference>
<keyword evidence="4" id="KW-0479">Metal-binding</keyword>
<keyword evidence="3" id="KW-0645">Protease</keyword>
<keyword evidence="6" id="KW-0862">Zinc</keyword>
<dbReference type="InterPro" id="IPR008753">
    <property type="entry name" value="Peptidase_M13_N"/>
</dbReference>
<dbReference type="InterPro" id="IPR000718">
    <property type="entry name" value="Peptidase_M13"/>
</dbReference>
<feature type="domain" description="Peptidase M13 N-terminal" evidence="11">
    <location>
        <begin position="169"/>
        <end position="555"/>
    </location>
</feature>
<keyword evidence="9" id="KW-0472">Membrane</keyword>
<name>A0ABM1SY52_LIMPO</name>
<organism evidence="12 13">
    <name type="scientific">Limulus polyphemus</name>
    <name type="common">Atlantic horseshoe crab</name>
    <dbReference type="NCBI Taxonomy" id="6850"/>
    <lineage>
        <taxon>Eukaryota</taxon>
        <taxon>Metazoa</taxon>
        <taxon>Ecdysozoa</taxon>
        <taxon>Arthropoda</taxon>
        <taxon>Chelicerata</taxon>
        <taxon>Merostomata</taxon>
        <taxon>Xiphosura</taxon>
        <taxon>Limulidae</taxon>
        <taxon>Limulus</taxon>
    </lineage>
</organism>
<comment type="similarity">
    <text evidence="2">Belongs to the peptidase M13 family.</text>
</comment>
<dbReference type="PANTHER" id="PTHR11733">
    <property type="entry name" value="ZINC METALLOPROTEASE FAMILY M13 NEPRILYSIN-RELATED"/>
    <property type="match status" value="1"/>
</dbReference>
<feature type="region of interest" description="Disordered" evidence="8">
    <location>
        <begin position="1"/>
        <end position="66"/>
    </location>
</feature>
<feature type="compositionally biased region" description="Polar residues" evidence="8">
    <location>
        <begin position="7"/>
        <end position="18"/>
    </location>
</feature>
<feature type="compositionally biased region" description="Polar residues" evidence="8">
    <location>
        <begin position="32"/>
        <end position="66"/>
    </location>
</feature>
<dbReference type="PANTHER" id="PTHR11733:SF241">
    <property type="entry name" value="GH26575P-RELATED"/>
    <property type="match status" value="1"/>
</dbReference>
<evidence type="ECO:0000256" key="1">
    <source>
        <dbReference type="ARBA" id="ARBA00001947"/>
    </source>
</evidence>
<dbReference type="Pfam" id="PF05649">
    <property type="entry name" value="Peptidase_M13_N"/>
    <property type="match status" value="1"/>
</dbReference>
<dbReference type="GeneID" id="106465034"/>
<accession>A0ABM1SY52</accession>
<evidence type="ECO:0000313" key="13">
    <source>
        <dbReference type="RefSeq" id="XP_022248558.1"/>
    </source>
</evidence>
<evidence type="ECO:0000259" key="11">
    <source>
        <dbReference type="Pfam" id="PF05649"/>
    </source>
</evidence>
<evidence type="ECO:0000256" key="2">
    <source>
        <dbReference type="ARBA" id="ARBA00007357"/>
    </source>
</evidence>
<evidence type="ECO:0000256" key="4">
    <source>
        <dbReference type="ARBA" id="ARBA00022723"/>
    </source>
</evidence>
<dbReference type="SUPFAM" id="SSF55486">
    <property type="entry name" value="Metalloproteases ('zincins'), catalytic domain"/>
    <property type="match status" value="1"/>
</dbReference>
<dbReference type="InterPro" id="IPR024079">
    <property type="entry name" value="MetalloPept_cat_dom_sf"/>
</dbReference>
<keyword evidence="7" id="KW-0482">Metalloprotease</keyword>
<reference evidence="13" key="1">
    <citation type="submission" date="2025-08" db="UniProtKB">
        <authorList>
            <consortium name="RefSeq"/>
        </authorList>
    </citation>
    <scope>IDENTIFICATION</scope>
    <source>
        <tissue evidence="13">Muscle</tissue>
    </source>
</reference>
<feature type="transmembrane region" description="Helical" evidence="9">
    <location>
        <begin position="117"/>
        <end position="137"/>
    </location>
</feature>
<evidence type="ECO:0000256" key="7">
    <source>
        <dbReference type="ARBA" id="ARBA00023049"/>
    </source>
</evidence>